<keyword evidence="2" id="KW-0732">Signal</keyword>
<evidence type="ECO:0000313" key="4">
    <source>
        <dbReference type="Proteomes" id="UP000194139"/>
    </source>
</evidence>
<evidence type="ECO:0000313" key="3">
    <source>
        <dbReference type="EMBL" id="ARP85157.1"/>
    </source>
</evidence>
<dbReference type="Proteomes" id="UP000194139">
    <property type="component" value="Chromosome"/>
</dbReference>
<dbReference type="PANTHER" id="PTHR42928">
    <property type="entry name" value="TRICARBOXYLATE-BINDING PROTEIN"/>
    <property type="match status" value="1"/>
</dbReference>
<evidence type="ECO:0000256" key="1">
    <source>
        <dbReference type="ARBA" id="ARBA00006987"/>
    </source>
</evidence>
<sequence length="328" mass="34033">MIMRRLLSHRLGRLAGGLTLALCAGIAHADYPDRPIQAVSPYAAGGANDFLTRLMAQQMAGVMDAKIVVENRAGANGIVGAGYVAKSAPDGYTLLMGNSATHGTNPTLYKPLSYDPNADFAPVGMVASVPIVLAVNSNLGVNSVAELIAYGKSHPGKLAFGSSGVGGTGHLCGEAFKAATGLDMVHVPYKGDAPAVADAMGGQVSMAFVGVASAAPLVASGKIKILGVASTHRSGSLPKVPTFAEAGYKDLQFAQWYALFARAGTPQPVIDKLNQATRTVLGKDDVKKSLATQGADPEYMTPDQLRTFYQSEIKRFADIINGLGIKAE</sequence>
<reference evidence="3 4" key="1">
    <citation type="submission" date="2017-05" db="EMBL/GenBank/DDBJ databases">
        <title>Complete and WGS of Bordetella genogroups.</title>
        <authorList>
            <person name="Spilker T."/>
            <person name="LiPuma J."/>
        </authorList>
    </citation>
    <scope>NUCLEOTIDE SEQUENCE [LARGE SCALE GENOMIC DNA]</scope>
    <source>
        <strain evidence="3 4">AU17164</strain>
    </source>
</reference>
<dbReference type="EMBL" id="CP021109">
    <property type="protein sequence ID" value="ARP85157.1"/>
    <property type="molecule type" value="Genomic_DNA"/>
</dbReference>
<protein>
    <recommendedName>
        <fullName evidence="5">Tripartite tricarboxylate transporter substrate binding protein</fullName>
    </recommendedName>
</protein>
<gene>
    <name evidence="3" type="ORF">CAL13_02190</name>
</gene>
<dbReference type="Pfam" id="PF03401">
    <property type="entry name" value="TctC"/>
    <property type="match status" value="1"/>
</dbReference>
<dbReference type="SUPFAM" id="SSF53850">
    <property type="entry name" value="Periplasmic binding protein-like II"/>
    <property type="match status" value="1"/>
</dbReference>
<dbReference type="InterPro" id="IPR005064">
    <property type="entry name" value="BUG"/>
</dbReference>
<dbReference type="Gene3D" id="3.40.190.150">
    <property type="entry name" value="Bordetella uptake gene, domain 1"/>
    <property type="match status" value="1"/>
</dbReference>
<name>A0A1W6YVN9_9BORD</name>
<evidence type="ECO:0008006" key="5">
    <source>
        <dbReference type="Google" id="ProtNLM"/>
    </source>
</evidence>
<feature type="chain" id="PRO_5013207347" description="Tripartite tricarboxylate transporter substrate binding protein" evidence="2">
    <location>
        <begin position="30"/>
        <end position="328"/>
    </location>
</feature>
<dbReference type="PANTHER" id="PTHR42928:SF5">
    <property type="entry name" value="BLR1237 PROTEIN"/>
    <property type="match status" value="1"/>
</dbReference>
<dbReference type="CDD" id="cd07012">
    <property type="entry name" value="PBP2_Bug_TTT"/>
    <property type="match status" value="1"/>
</dbReference>
<dbReference type="Gene3D" id="3.40.190.10">
    <property type="entry name" value="Periplasmic binding protein-like II"/>
    <property type="match status" value="1"/>
</dbReference>
<proteinExistence type="inferred from homology"/>
<dbReference type="AlphaFoldDB" id="A0A1W6YVN9"/>
<keyword evidence="4" id="KW-1185">Reference proteome</keyword>
<comment type="similarity">
    <text evidence="1">Belongs to the UPF0065 (bug) family.</text>
</comment>
<accession>A0A1W6YVN9</accession>
<evidence type="ECO:0000256" key="2">
    <source>
        <dbReference type="SAM" id="SignalP"/>
    </source>
</evidence>
<dbReference type="PIRSF" id="PIRSF017082">
    <property type="entry name" value="YflP"/>
    <property type="match status" value="1"/>
</dbReference>
<organism evidence="3 4">
    <name type="scientific">Bordetella genomosp. 9</name>
    <dbReference type="NCBI Taxonomy" id="1416803"/>
    <lineage>
        <taxon>Bacteria</taxon>
        <taxon>Pseudomonadati</taxon>
        <taxon>Pseudomonadota</taxon>
        <taxon>Betaproteobacteria</taxon>
        <taxon>Burkholderiales</taxon>
        <taxon>Alcaligenaceae</taxon>
        <taxon>Bordetella</taxon>
    </lineage>
</organism>
<dbReference type="InterPro" id="IPR042100">
    <property type="entry name" value="Bug_dom1"/>
</dbReference>
<feature type="signal peptide" evidence="2">
    <location>
        <begin position="1"/>
        <end position="29"/>
    </location>
</feature>